<proteinExistence type="predicted"/>
<sequence>VAYKAVTVEISLDEFDDEEIIGEAEIRGLIGDTLGARLGAQRQEMLRALWNHDDAKAVELLKTYLCDCLGRATI</sequence>
<protein>
    <submittedName>
        <fullName evidence="1 2">Phage protein</fullName>
    </submittedName>
</protein>
<dbReference type="KEGG" id="bav:BAV0405"/>
<dbReference type="AlphaFoldDB" id="Q2KZ82"/>
<reference evidence="1 3" key="1">
    <citation type="journal article" date="2006" name="J. Bacteriol.">
        <title>Comparison of the genome sequence of the poultry pathogen Bordetella avium with those of B. bronchiseptica, B. pertussis, and B. parapertussis reveals extensive diversity in surface structures associated with host interaction.</title>
        <authorList>
            <person name="Sebaihia M."/>
            <person name="Preston A."/>
            <person name="Maskell D.J."/>
            <person name="Kuzmiak H."/>
            <person name="Connell T.D."/>
            <person name="King N.D."/>
            <person name="Orndorff P.E."/>
            <person name="Miyamoto D.M."/>
            <person name="Thomson N.R."/>
            <person name="Harris D."/>
            <person name="Goble A."/>
            <person name="Lord A."/>
            <person name="Murphy L."/>
            <person name="Quail M.A."/>
            <person name="Rutter S."/>
            <person name="Squares R."/>
            <person name="Squares S."/>
            <person name="Woodward J."/>
            <person name="Parkhill J."/>
            <person name="Temple L.M."/>
        </authorList>
    </citation>
    <scope>NUCLEOTIDE SEQUENCE [LARGE SCALE GENOMIC DNA]</scope>
    <source>
        <strain evidence="1 3">197N</strain>
    </source>
</reference>
<dbReference type="STRING" id="360910.BAV0405"/>
<dbReference type="EMBL" id="AM167904">
    <property type="protein sequence ID" value="CAJ48006.1"/>
    <property type="molecule type" value="Genomic_DNA"/>
</dbReference>
<dbReference type="KEGG" id="bav:BAV1431"/>
<dbReference type="EMBL" id="AM167904">
    <property type="protein sequence ID" value="CAJ49043.1"/>
    <property type="molecule type" value="Genomic_DNA"/>
</dbReference>
<feature type="non-terminal residue" evidence="1">
    <location>
        <position position="1"/>
    </location>
</feature>
<dbReference type="HOGENOM" id="CLU_2693355_0_0_4"/>
<evidence type="ECO:0000313" key="3">
    <source>
        <dbReference type="Proteomes" id="UP000001977"/>
    </source>
</evidence>
<evidence type="ECO:0000313" key="2">
    <source>
        <dbReference type="EMBL" id="CAJ49043.1"/>
    </source>
</evidence>
<name>Q2KZ82_BORA1</name>
<accession>Q2KZ82</accession>
<organism evidence="1 3">
    <name type="scientific">Bordetella avium (strain 197N)</name>
    <dbReference type="NCBI Taxonomy" id="360910"/>
    <lineage>
        <taxon>Bacteria</taxon>
        <taxon>Pseudomonadati</taxon>
        <taxon>Pseudomonadota</taxon>
        <taxon>Betaproteobacteria</taxon>
        <taxon>Burkholderiales</taxon>
        <taxon>Alcaligenaceae</taxon>
        <taxon>Bordetella</taxon>
    </lineage>
</organism>
<evidence type="ECO:0000313" key="1">
    <source>
        <dbReference type="EMBL" id="CAJ48006.1"/>
    </source>
</evidence>
<gene>
    <name evidence="1" type="ordered locus">BAV0405</name>
    <name evidence="2" type="ordered locus">BAV1431</name>
</gene>
<keyword evidence="3" id="KW-1185">Reference proteome</keyword>
<dbReference type="Proteomes" id="UP000001977">
    <property type="component" value="Chromosome"/>
</dbReference>